<dbReference type="InterPro" id="IPR001100">
    <property type="entry name" value="Pyr_nuc-diS_OxRdtase"/>
</dbReference>
<reference evidence="10" key="1">
    <citation type="journal article" date="2014" name="Int. J. Syst. Evol. Microbiol.">
        <title>Complete genome sequence of Corynebacterium casei LMG S-19264T (=DSM 44701T), isolated from a smear-ripened cheese.</title>
        <authorList>
            <consortium name="US DOE Joint Genome Institute (JGI-PGF)"/>
            <person name="Walter F."/>
            <person name="Albersmeier A."/>
            <person name="Kalinowski J."/>
            <person name="Ruckert C."/>
        </authorList>
    </citation>
    <scope>NUCLEOTIDE SEQUENCE</scope>
    <source>
        <strain evidence="10">CGMCC 1.15290</strain>
    </source>
</reference>
<dbReference type="InterPro" id="IPR023753">
    <property type="entry name" value="FAD/NAD-binding_dom"/>
</dbReference>
<gene>
    <name evidence="10" type="ORF">GCM10011379_30960</name>
</gene>
<feature type="binding site" evidence="6">
    <location>
        <position position="312"/>
    </location>
    <ligand>
        <name>FAD</name>
        <dbReference type="ChEBI" id="CHEBI:57692"/>
    </ligand>
</feature>
<evidence type="ECO:0000256" key="3">
    <source>
        <dbReference type="ARBA" id="ARBA00022827"/>
    </source>
</evidence>
<evidence type="ECO:0000259" key="8">
    <source>
        <dbReference type="Pfam" id="PF02852"/>
    </source>
</evidence>
<dbReference type="Gene3D" id="3.50.50.60">
    <property type="entry name" value="FAD/NAD(P)-binding domain"/>
    <property type="match status" value="2"/>
</dbReference>
<feature type="binding site" evidence="6">
    <location>
        <position position="271"/>
    </location>
    <ligand>
        <name>NAD(+)</name>
        <dbReference type="ChEBI" id="CHEBI:57540"/>
    </ligand>
</feature>
<proteinExistence type="inferred from homology"/>
<reference evidence="10" key="2">
    <citation type="submission" date="2020-09" db="EMBL/GenBank/DDBJ databases">
        <authorList>
            <person name="Sun Q."/>
            <person name="Zhou Y."/>
        </authorList>
    </citation>
    <scope>NUCLEOTIDE SEQUENCE</scope>
    <source>
        <strain evidence="10">CGMCC 1.15290</strain>
    </source>
</reference>
<dbReference type="Pfam" id="PF07992">
    <property type="entry name" value="Pyr_redox_2"/>
    <property type="match status" value="1"/>
</dbReference>
<dbReference type="Gene3D" id="3.30.390.30">
    <property type="match status" value="1"/>
</dbReference>
<dbReference type="InterPro" id="IPR016156">
    <property type="entry name" value="FAD/NAD-linked_Rdtase_dimer_sf"/>
</dbReference>
<feature type="binding site" evidence="6">
    <location>
        <position position="203"/>
    </location>
    <ligand>
        <name>NAD(+)</name>
        <dbReference type="ChEBI" id="CHEBI:57540"/>
    </ligand>
</feature>
<dbReference type="Pfam" id="PF02852">
    <property type="entry name" value="Pyr_redox_dim"/>
    <property type="match status" value="1"/>
</dbReference>
<protein>
    <submittedName>
        <fullName evidence="10">Mercuric reductase</fullName>
    </submittedName>
</protein>
<comment type="similarity">
    <text evidence="1">Belongs to the class-I pyridine nucleotide-disulfide oxidoreductase family.</text>
</comment>
<dbReference type="FunFam" id="3.30.390.30:FF:000001">
    <property type="entry name" value="Dihydrolipoyl dehydrogenase"/>
    <property type="match status" value="1"/>
</dbReference>
<feature type="binding site" evidence="6">
    <location>
        <begin position="180"/>
        <end position="187"/>
    </location>
    <ligand>
        <name>NAD(+)</name>
        <dbReference type="ChEBI" id="CHEBI:57540"/>
    </ligand>
</feature>
<dbReference type="PANTHER" id="PTHR43014:SF2">
    <property type="entry name" value="MERCURIC REDUCTASE"/>
    <property type="match status" value="1"/>
</dbReference>
<dbReference type="PRINTS" id="PR00368">
    <property type="entry name" value="FADPNR"/>
</dbReference>
<feature type="disulfide bond" description="Redox-active" evidence="7">
    <location>
        <begin position="41"/>
        <end position="46"/>
    </location>
</feature>
<dbReference type="GO" id="GO:0003955">
    <property type="term" value="F:NAD(P)H dehydrogenase (quinone) activity"/>
    <property type="evidence" value="ECO:0007669"/>
    <property type="project" value="TreeGrafter"/>
</dbReference>
<dbReference type="Proteomes" id="UP000627292">
    <property type="component" value="Unassembled WGS sequence"/>
</dbReference>
<accession>A0A917MWN9</accession>
<evidence type="ECO:0000313" key="11">
    <source>
        <dbReference type="Proteomes" id="UP000627292"/>
    </source>
</evidence>
<evidence type="ECO:0000259" key="9">
    <source>
        <dbReference type="Pfam" id="PF07992"/>
    </source>
</evidence>
<feature type="active site" description="Proton acceptor" evidence="5">
    <location>
        <position position="445"/>
    </location>
</feature>
<dbReference type="GO" id="GO:0050660">
    <property type="term" value="F:flavin adenine dinucleotide binding"/>
    <property type="evidence" value="ECO:0007669"/>
    <property type="project" value="TreeGrafter"/>
</dbReference>
<dbReference type="PRINTS" id="PR00411">
    <property type="entry name" value="PNDRDTASEI"/>
</dbReference>
<evidence type="ECO:0000256" key="4">
    <source>
        <dbReference type="ARBA" id="ARBA00023002"/>
    </source>
</evidence>
<dbReference type="SUPFAM" id="SSF51905">
    <property type="entry name" value="FAD/NAD(P)-binding domain"/>
    <property type="match status" value="1"/>
</dbReference>
<organism evidence="10 11">
    <name type="scientific">Filimonas zeae</name>
    <dbReference type="NCBI Taxonomy" id="1737353"/>
    <lineage>
        <taxon>Bacteria</taxon>
        <taxon>Pseudomonadati</taxon>
        <taxon>Bacteroidota</taxon>
        <taxon>Chitinophagia</taxon>
        <taxon>Chitinophagales</taxon>
        <taxon>Chitinophagaceae</taxon>
        <taxon>Filimonas</taxon>
    </lineage>
</organism>
<keyword evidence="2" id="KW-0285">Flavoprotein</keyword>
<feature type="domain" description="FAD/NAD(P)-binding" evidence="9">
    <location>
        <begin position="5"/>
        <end position="325"/>
    </location>
</feature>
<feature type="binding site" evidence="6">
    <location>
        <position position="50"/>
    </location>
    <ligand>
        <name>FAD</name>
        <dbReference type="ChEBI" id="CHEBI:57692"/>
    </ligand>
</feature>
<evidence type="ECO:0000256" key="5">
    <source>
        <dbReference type="PIRSR" id="PIRSR000350-2"/>
    </source>
</evidence>
<evidence type="ECO:0000256" key="7">
    <source>
        <dbReference type="PIRSR" id="PIRSR000350-4"/>
    </source>
</evidence>
<comment type="caution">
    <text evidence="10">The sequence shown here is derived from an EMBL/GenBank/DDBJ whole genome shotgun (WGS) entry which is preliminary data.</text>
</comment>
<evidence type="ECO:0000256" key="1">
    <source>
        <dbReference type="ARBA" id="ARBA00007532"/>
    </source>
</evidence>
<dbReference type="PIRSF" id="PIRSF000350">
    <property type="entry name" value="Mercury_reductase_MerA"/>
    <property type="match status" value="1"/>
</dbReference>
<evidence type="ECO:0000313" key="10">
    <source>
        <dbReference type="EMBL" id="GGH71529.1"/>
    </source>
</evidence>
<comment type="cofactor">
    <cofactor evidence="6">
        <name>FAD</name>
        <dbReference type="ChEBI" id="CHEBI:57692"/>
    </cofactor>
    <text evidence="6">Binds 1 FAD per subunit.</text>
</comment>
<sequence length="461" mass="50439">MNTVDAIVIGSGQAGTPLSKKLASAGYKTVLIEKEHVGGTCVNEGCTPTKTLIGHATIADRVRNSAQWHVFAPGMTVDYEAIWKKKNEVVQRFRDGSEAGIKATEGLQLVYGEAAFTGPNTVEVQLPTGGRELYYAEKIYINAGCRPAIPDIPGLAEVPYLTSKELLQLNQLPQHLIILGGSYIALEMAQLFHRLGSKVTVLEKSPALLYKEDADISECIHGILQQEGITVHTNVSIDRIERQMNEDVVVHLHKNKLPETLTGTHLLVATGRKSNADKLKVENAGLLIDNKGFIQVDAYLQTNVPGIYALGDIKGGPAFTHVAYNDYVVILRNLLENKGLNIEGRIVPYCMFTDPQLGRVGITEREAREKGIPITVFTLPMTRVARGIETGFTKGIMKAVVHSETDHILGAAIIGEQAGETITVLQMAMLAGFTREDIRYMMIAHPLYAESLNNLFMQQGK</sequence>
<dbReference type="AlphaFoldDB" id="A0A917MWN9"/>
<evidence type="ECO:0000256" key="2">
    <source>
        <dbReference type="ARBA" id="ARBA00022630"/>
    </source>
</evidence>
<evidence type="ECO:0000256" key="6">
    <source>
        <dbReference type="PIRSR" id="PIRSR000350-3"/>
    </source>
</evidence>
<name>A0A917MWN9_9BACT</name>
<dbReference type="PANTHER" id="PTHR43014">
    <property type="entry name" value="MERCURIC REDUCTASE"/>
    <property type="match status" value="1"/>
</dbReference>
<keyword evidence="11" id="KW-1185">Reference proteome</keyword>
<keyword evidence="6" id="KW-0547">Nucleotide-binding</keyword>
<keyword evidence="4" id="KW-0560">Oxidoreductase</keyword>
<dbReference type="SUPFAM" id="SSF55424">
    <property type="entry name" value="FAD/NAD-linked reductases, dimerisation (C-terminal) domain"/>
    <property type="match status" value="1"/>
</dbReference>
<keyword evidence="3 6" id="KW-0274">FAD</keyword>
<dbReference type="EMBL" id="BMIB01000003">
    <property type="protein sequence ID" value="GGH71529.1"/>
    <property type="molecule type" value="Genomic_DNA"/>
</dbReference>
<keyword evidence="6" id="KW-0520">NAD</keyword>
<dbReference type="InterPro" id="IPR036188">
    <property type="entry name" value="FAD/NAD-bd_sf"/>
</dbReference>
<feature type="domain" description="Pyridine nucleotide-disulphide oxidoreductase dimerisation" evidence="8">
    <location>
        <begin position="347"/>
        <end position="454"/>
    </location>
</feature>
<dbReference type="InterPro" id="IPR004099">
    <property type="entry name" value="Pyr_nucl-diS_OxRdtase_dimer"/>
</dbReference>